<feature type="compositionally biased region" description="Basic and acidic residues" evidence="3">
    <location>
        <begin position="465"/>
        <end position="495"/>
    </location>
</feature>
<feature type="compositionally biased region" description="Basic and acidic residues" evidence="3">
    <location>
        <begin position="206"/>
        <end position="215"/>
    </location>
</feature>
<dbReference type="GO" id="GO:0000278">
    <property type="term" value="P:mitotic cell cycle"/>
    <property type="evidence" value="ECO:0007669"/>
    <property type="project" value="TreeGrafter"/>
</dbReference>
<dbReference type="CDD" id="cd08674">
    <property type="entry name" value="Cdt1_m"/>
    <property type="match status" value="1"/>
</dbReference>
<feature type="compositionally biased region" description="Polar residues" evidence="3">
    <location>
        <begin position="187"/>
        <end position="197"/>
    </location>
</feature>
<dbReference type="GO" id="GO:0070182">
    <property type="term" value="F:DNA polymerase binding"/>
    <property type="evidence" value="ECO:0007669"/>
    <property type="project" value="TreeGrafter"/>
</dbReference>
<feature type="region of interest" description="Disordered" evidence="3">
    <location>
        <begin position="464"/>
        <end position="567"/>
    </location>
</feature>
<dbReference type="GO" id="GO:0071163">
    <property type="term" value="P:DNA replication preinitiation complex assembly"/>
    <property type="evidence" value="ECO:0007669"/>
    <property type="project" value="InterPro"/>
</dbReference>
<dbReference type="Gene3D" id="1.10.10.1420">
    <property type="entry name" value="DNA replication factor Cdt1, C-terminal WH domain"/>
    <property type="match status" value="1"/>
</dbReference>
<evidence type="ECO:0000256" key="2">
    <source>
        <dbReference type="ARBA" id="ARBA00023306"/>
    </source>
</evidence>
<dbReference type="InterPro" id="IPR045173">
    <property type="entry name" value="Cdt1"/>
</dbReference>
<evidence type="ECO:0000256" key="3">
    <source>
        <dbReference type="SAM" id="MobiDB-lite"/>
    </source>
</evidence>
<dbReference type="SUPFAM" id="SSF46785">
    <property type="entry name" value="Winged helix' DNA-binding domain"/>
    <property type="match status" value="1"/>
</dbReference>
<dbReference type="PANTHER" id="PTHR28637:SF1">
    <property type="entry name" value="DNA REPLICATION FACTOR CDT1"/>
    <property type="match status" value="1"/>
</dbReference>
<comment type="caution">
    <text evidence="5">The sequence shown here is derived from an EMBL/GenBank/DDBJ whole genome shotgun (WGS) entry which is preliminary data.</text>
</comment>
<dbReference type="EMBL" id="QEAQ01000112">
    <property type="protein sequence ID" value="TPX55397.1"/>
    <property type="molecule type" value="Genomic_DNA"/>
</dbReference>
<feature type="region of interest" description="Disordered" evidence="3">
    <location>
        <begin position="1"/>
        <end position="52"/>
    </location>
</feature>
<dbReference type="GO" id="GO:0030174">
    <property type="term" value="P:regulation of DNA-templated DNA replication initiation"/>
    <property type="evidence" value="ECO:0007669"/>
    <property type="project" value="InterPro"/>
</dbReference>
<proteinExistence type="inferred from homology"/>
<dbReference type="STRING" id="109895.A0A507DW31"/>
<dbReference type="InterPro" id="IPR038090">
    <property type="entry name" value="Cdt1_C_WH_dom_sf"/>
</dbReference>
<feature type="region of interest" description="Disordered" evidence="3">
    <location>
        <begin position="82"/>
        <end position="105"/>
    </location>
</feature>
<feature type="domain" description="CDT1 Geminin-binding" evidence="4">
    <location>
        <begin position="267"/>
        <end position="466"/>
    </location>
</feature>
<sequence>MTKTQAVASPTLQDFFQAQKAPNTRSRAKSLKATDNGLATPSPKTTRKTRTPSTIVRTPIETTEVTPTRIGTKRRAEVLGIGLDVGSPGTPKKQKTERSGVSTPRVIAEPSPRLAKGDLGFADIFDSNSAEGVSAESEADVVINSETIETLEIETPSRKAAETVIRQSTSSEPRSNRGFTVIDTPQRAKNTNLNKSLPSPGGDDTPEVHNPRDFPPRSSLPTTPISSPAKPIKLSTINRDLLNPPSVRGPAYQRYKHLVAPDKKLGLPAKYEVLEKMFHGLEYTVMFMKGRDQRCVYHKIRKAVENMCHRNFEMRNLAQIRTVYPEAYKYSMVLTVEQGVRVASICIDVTEEGKPIDTDEVPDTPTKNKGMVSSVIRGGSLAGPMKSAVDSVGMRNSANEASKQMGERRKEFHRRLEMLVRTEHNKFLKSISHTTLSEENHSRLTAWHPKFDLESVPEVVPADMPELKDSAPDFRSSTARERAAEKDDSKSRLSSESDVDPAAQEQQHQPPLPSIPNTPTSTGRSPKDDALRRTAISAPMVDDDIPSTPTKPAKEIVMPDRPTKPKSRAAALLERIRDREKKKVEADMYGPRKDTAAEIRRKAMLSRLGDVAQALSFMYANARKDVLGLPYIAQSLSNSLPSSISEVEAREHVKLLAEIAPEWCTVTELSLVGTVVRIERGELVKNVKDKIRMAMLDMDAEKLRMPLLPGSPSTPIPSTPTRRAK</sequence>
<dbReference type="Pfam" id="PF08839">
    <property type="entry name" value="CDT1"/>
    <property type="match status" value="1"/>
</dbReference>
<evidence type="ECO:0000259" key="4">
    <source>
        <dbReference type="SMART" id="SM01075"/>
    </source>
</evidence>
<comment type="similarity">
    <text evidence="1">Belongs to the Cdt1 family.</text>
</comment>
<dbReference type="GO" id="GO:0000076">
    <property type="term" value="P:DNA replication checkpoint signaling"/>
    <property type="evidence" value="ECO:0007669"/>
    <property type="project" value="TreeGrafter"/>
</dbReference>
<dbReference type="Pfam" id="PF16679">
    <property type="entry name" value="CDT1_C"/>
    <property type="match status" value="1"/>
</dbReference>
<keyword evidence="6" id="KW-1185">Reference proteome</keyword>
<dbReference type="InterPro" id="IPR014939">
    <property type="entry name" value="CDT1_Gemini-bd-like"/>
</dbReference>
<dbReference type="AlphaFoldDB" id="A0A507DW31"/>
<evidence type="ECO:0000313" key="6">
    <source>
        <dbReference type="Proteomes" id="UP000318582"/>
    </source>
</evidence>
<dbReference type="InterPro" id="IPR036390">
    <property type="entry name" value="WH_DNA-bd_sf"/>
</dbReference>
<gene>
    <name evidence="5" type="ORF">PhCBS80983_g05355</name>
</gene>
<dbReference type="GO" id="GO:0003677">
    <property type="term" value="F:DNA binding"/>
    <property type="evidence" value="ECO:0007669"/>
    <property type="project" value="InterPro"/>
</dbReference>
<dbReference type="Proteomes" id="UP000318582">
    <property type="component" value="Unassembled WGS sequence"/>
</dbReference>
<keyword evidence="2" id="KW-0131">Cell cycle</keyword>
<feature type="region of interest" description="Disordered" evidence="3">
    <location>
        <begin position="157"/>
        <end position="232"/>
    </location>
</feature>
<evidence type="ECO:0000313" key="5">
    <source>
        <dbReference type="EMBL" id="TPX55397.1"/>
    </source>
</evidence>
<reference evidence="5 6" key="1">
    <citation type="journal article" date="2019" name="Sci. Rep.">
        <title>Comparative genomics of chytrid fungi reveal insights into the obligate biotrophic and pathogenic lifestyle of Synchytrium endobioticum.</title>
        <authorList>
            <person name="van de Vossenberg B.T.L.H."/>
            <person name="Warris S."/>
            <person name="Nguyen H.D.T."/>
            <person name="van Gent-Pelzer M.P.E."/>
            <person name="Joly D.L."/>
            <person name="van de Geest H.C."/>
            <person name="Bonants P.J.M."/>
            <person name="Smith D.S."/>
            <person name="Levesque C.A."/>
            <person name="van der Lee T.A.J."/>
        </authorList>
    </citation>
    <scope>NUCLEOTIDE SEQUENCE [LARGE SCALE GENOMIC DNA]</scope>
    <source>
        <strain evidence="5 6">CBS 809.83</strain>
    </source>
</reference>
<dbReference type="PANTHER" id="PTHR28637">
    <property type="entry name" value="DNA REPLICATION FACTOR CDT1"/>
    <property type="match status" value="1"/>
</dbReference>
<protein>
    <recommendedName>
        <fullName evidence="4">CDT1 Geminin-binding domain-containing protein</fullName>
    </recommendedName>
</protein>
<dbReference type="InterPro" id="IPR032054">
    <property type="entry name" value="Cdt1_C"/>
</dbReference>
<accession>A0A507DW31</accession>
<organism evidence="5 6">
    <name type="scientific">Powellomyces hirtus</name>
    <dbReference type="NCBI Taxonomy" id="109895"/>
    <lineage>
        <taxon>Eukaryota</taxon>
        <taxon>Fungi</taxon>
        <taxon>Fungi incertae sedis</taxon>
        <taxon>Chytridiomycota</taxon>
        <taxon>Chytridiomycota incertae sedis</taxon>
        <taxon>Chytridiomycetes</taxon>
        <taxon>Spizellomycetales</taxon>
        <taxon>Powellomycetaceae</taxon>
        <taxon>Powellomyces</taxon>
    </lineage>
</organism>
<dbReference type="GO" id="GO:0005634">
    <property type="term" value="C:nucleus"/>
    <property type="evidence" value="ECO:0007669"/>
    <property type="project" value="TreeGrafter"/>
</dbReference>
<name>A0A507DW31_9FUNG</name>
<feature type="compositionally biased region" description="Polar residues" evidence="3">
    <location>
        <begin position="1"/>
        <end position="25"/>
    </location>
</feature>
<evidence type="ECO:0000256" key="1">
    <source>
        <dbReference type="ARBA" id="ARBA00008356"/>
    </source>
</evidence>
<feature type="compositionally biased region" description="Basic and acidic residues" evidence="3">
    <location>
        <begin position="552"/>
        <end position="563"/>
    </location>
</feature>
<dbReference type="SMART" id="SM01075">
    <property type="entry name" value="CDT1"/>
    <property type="match status" value="1"/>
</dbReference>